<name>A0A934R4C2_9BACT</name>
<keyword evidence="3" id="KW-1185">Reference proteome</keyword>
<dbReference type="EMBL" id="JAENIK010000004">
    <property type="protein sequence ID" value="MBK1815035.1"/>
    <property type="molecule type" value="Genomic_DNA"/>
</dbReference>
<evidence type="ECO:0000313" key="3">
    <source>
        <dbReference type="Proteomes" id="UP000600139"/>
    </source>
</evidence>
<feature type="signal peptide" evidence="1">
    <location>
        <begin position="1"/>
        <end position="20"/>
    </location>
</feature>
<evidence type="ECO:0008006" key="4">
    <source>
        <dbReference type="Google" id="ProtNLM"/>
    </source>
</evidence>
<organism evidence="2 3">
    <name type="scientific">Luteolibacter yonseiensis</name>
    <dbReference type="NCBI Taxonomy" id="1144680"/>
    <lineage>
        <taxon>Bacteria</taxon>
        <taxon>Pseudomonadati</taxon>
        <taxon>Verrucomicrobiota</taxon>
        <taxon>Verrucomicrobiia</taxon>
        <taxon>Verrucomicrobiales</taxon>
        <taxon>Verrucomicrobiaceae</taxon>
        <taxon>Luteolibacter</taxon>
    </lineage>
</organism>
<dbReference type="Proteomes" id="UP000600139">
    <property type="component" value="Unassembled WGS sequence"/>
</dbReference>
<dbReference type="AlphaFoldDB" id="A0A934R4C2"/>
<proteinExistence type="predicted"/>
<feature type="chain" id="PRO_5037428057" description="Abnormal spindle-like microcephaly-associated protein ASH domain-containing protein" evidence="1">
    <location>
        <begin position="21"/>
        <end position="259"/>
    </location>
</feature>
<sequence>MNRPLLSLVLFVFSIVQAHALTDSQLAAAIADGRALVFMNSPETTAPGQEPGWKLKLKPSSHDFNFSRPMNDINGSFTMTRRGGVTSIVLAGLSEDPITLTLSVSDGVGTFRMTASPQFDQPVNGIFHIKPKVTIPHEITVRGAGSDYSWKLYDGKSTVDLGIDALGNPSFSYDLVIKNAGATPLKGLRITTTGADRSKFSVSKLKTTTLAPGKRAIFTVSYDGKAPLTTKRARLHIWSNDKDESPFDINVTCKVPAID</sequence>
<dbReference type="InterPro" id="IPR013783">
    <property type="entry name" value="Ig-like_fold"/>
</dbReference>
<gene>
    <name evidence="2" type="ORF">JIN84_05375</name>
</gene>
<evidence type="ECO:0000313" key="2">
    <source>
        <dbReference type="EMBL" id="MBK1815035.1"/>
    </source>
</evidence>
<reference evidence="2" key="1">
    <citation type="submission" date="2021-01" db="EMBL/GenBank/DDBJ databases">
        <title>Modified the classification status of verrucomicrobia.</title>
        <authorList>
            <person name="Feng X."/>
        </authorList>
    </citation>
    <scope>NUCLEOTIDE SEQUENCE</scope>
    <source>
        <strain evidence="2">JCM 18052</strain>
    </source>
</reference>
<keyword evidence="1" id="KW-0732">Signal</keyword>
<dbReference type="Gene3D" id="2.60.40.10">
    <property type="entry name" value="Immunoglobulins"/>
    <property type="match status" value="1"/>
</dbReference>
<dbReference type="RefSeq" id="WP_200349981.1">
    <property type="nucleotide sequence ID" value="NZ_BAABHZ010000010.1"/>
</dbReference>
<accession>A0A934R4C2</accession>
<protein>
    <recommendedName>
        <fullName evidence="4">Abnormal spindle-like microcephaly-associated protein ASH domain-containing protein</fullName>
    </recommendedName>
</protein>
<evidence type="ECO:0000256" key="1">
    <source>
        <dbReference type="SAM" id="SignalP"/>
    </source>
</evidence>
<comment type="caution">
    <text evidence="2">The sequence shown here is derived from an EMBL/GenBank/DDBJ whole genome shotgun (WGS) entry which is preliminary data.</text>
</comment>